<accession>A0A6A5BZM4</accession>
<keyword evidence="1" id="KW-0175">Coiled coil</keyword>
<dbReference type="VEuPathDB" id="AmoebaDB:NF0103940"/>
<dbReference type="PANTHER" id="PTHR21974">
    <property type="entry name" value="RE15880P"/>
    <property type="match status" value="1"/>
</dbReference>
<name>A0A6A5BZM4_NAEFO</name>
<keyword evidence="3" id="KW-1185">Reference proteome</keyword>
<gene>
    <name evidence="2" type="ORF">FDP41_002259</name>
</gene>
<evidence type="ECO:0000313" key="2">
    <source>
        <dbReference type="EMBL" id="KAF0978439.1"/>
    </source>
</evidence>
<dbReference type="GeneID" id="68109477"/>
<proteinExistence type="predicted"/>
<protein>
    <submittedName>
        <fullName evidence="2">Uncharacterized protein</fullName>
    </submittedName>
</protein>
<dbReference type="VEuPathDB" id="AmoebaDB:FDP41_002259"/>
<feature type="coiled-coil region" evidence="1">
    <location>
        <begin position="101"/>
        <end position="142"/>
    </location>
</feature>
<comment type="caution">
    <text evidence="2">The sequence shown here is derived from an EMBL/GenBank/DDBJ whole genome shotgun (WGS) entry which is preliminary data.</text>
</comment>
<dbReference type="RefSeq" id="XP_044563152.1">
    <property type="nucleotide sequence ID" value="XM_044705433.1"/>
</dbReference>
<dbReference type="AlphaFoldDB" id="A0A6A5BZM4"/>
<dbReference type="OMA" id="ANMYVDS"/>
<sequence>MNTTTTAYGMPIPSGSGFALSPIPNPLVDQYISIEDSMNQLSVFVPQYHSQTLVVHSLQEQVNQQRQVLQSVSSQVLKEKKSVEKLYQPSISNFFSKALDKHGFEKKIEKEQLEYKALLEKEHQAKYQLEQLEAQLMQAQSIQTSLHQHVQSYETKKRELESCIDRMMIAANLPPHHIIPQTQQELFMNQNKKQQIVCYLSQYKAGLTNLQQAYSLLQSCYQRLSEAKNLATADLFMNGGIANMYVDSMKYENLNRANDDAKKAKMFIAEAVRQCPPLASQPLFVAKVTQGDFVFDVFFDNIIADYIVREKIRKSKEAMSESIQQLTITLNWLQMTCIPQIERDLQEVDQLIASLSTTLQQERMAIVMQALHQKSSQQSQLPVISLGVPNCPSQVTPTLVDFSTHQPSSDLAASVLRLETTWEPAVL</sequence>
<evidence type="ECO:0000313" key="3">
    <source>
        <dbReference type="Proteomes" id="UP000444721"/>
    </source>
</evidence>
<evidence type="ECO:0000256" key="1">
    <source>
        <dbReference type="SAM" id="Coils"/>
    </source>
</evidence>
<reference evidence="2 3" key="1">
    <citation type="journal article" date="2019" name="Sci. Rep.">
        <title>Nanopore sequencing improves the draft genome of the human pathogenic amoeba Naegleria fowleri.</title>
        <authorList>
            <person name="Liechti N."/>
            <person name="Schurch N."/>
            <person name="Bruggmann R."/>
            <person name="Wittwer M."/>
        </authorList>
    </citation>
    <scope>NUCLEOTIDE SEQUENCE [LARGE SCALE GENOMIC DNA]</scope>
    <source>
        <strain evidence="2 3">ATCC 30894</strain>
    </source>
</reference>
<organism evidence="2 3">
    <name type="scientific">Naegleria fowleri</name>
    <name type="common">Brain eating amoeba</name>
    <dbReference type="NCBI Taxonomy" id="5763"/>
    <lineage>
        <taxon>Eukaryota</taxon>
        <taxon>Discoba</taxon>
        <taxon>Heterolobosea</taxon>
        <taxon>Tetramitia</taxon>
        <taxon>Eutetramitia</taxon>
        <taxon>Vahlkampfiidae</taxon>
        <taxon>Naegleria</taxon>
    </lineage>
</organism>
<dbReference type="OrthoDB" id="2562743at2759"/>
<dbReference type="VEuPathDB" id="AmoebaDB:NfTy_042970"/>
<dbReference type="Proteomes" id="UP000444721">
    <property type="component" value="Unassembled WGS sequence"/>
</dbReference>
<dbReference type="PANTHER" id="PTHR21974:SF2">
    <property type="entry name" value="RE15880P"/>
    <property type="match status" value="1"/>
</dbReference>
<dbReference type="EMBL" id="VFQX01000029">
    <property type="protein sequence ID" value="KAF0978439.1"/>
    <property type="molecule type" value="Genomic_DNA"/>
</dbReference>